<name>A0A9P6T9Y9_9BASI</name>
<dbReference type="Proteomes" id="UP000886653">
    <property type="component" value="Unassembled WGS sequence"/>
</dbReference>
<dbReference type="AlphaFoldDB" id="A0A9P6T9Y9"/>
<proteinExistence type="predicted"/>
<protein>
    <submittedName>
        <fullName evidence="2">Uncharacterized protein</fullName>
    </submittedName>
</protein>
<evidence type="ECO:0000256" key="1">
    <source>
        <dbReference type="SAM" id="MobiDB-lite"/>
    </source>
</evidence>
<reference evidence="2" key="1">
    <citation type="submission" date="2013-11" db="EMBL/GenBank/DDBJ databases">
        <title>Genome sequence of the fusiform rust pathogen reveals effectors for host alternation and coevolution with pine.</title>
        <authorList>
            <consortium name="DOE Joint Genome Institute"/>
            <person name="Smith K."/>
            <person name="Pendleton A."/>
            <person name="Kubisiak T."/>
            <person name="Anderson C."/>
            <person name="Salamov A."/>
            <person name="Aerts A."/>
            <person name="Riley R."/>
            <person name="Clum A."/>
            <person name="Lindquist E."/>
            <person name="Ence D."/>
            <person name="Campbell M."/>
            <person name="Kronenberg Z."/>
            <person name="Feau N."/>
            <person name="Dhillon B."/>
            <person name="Hamelin R."/>
            <person name="Burleigh J."/>
            <person name="Smith J."/>
            <person name="Yandell M."/>
            <person name="Nelson C."/>
            <person name="Grigoriev I."/>
            <person name="Davis J."/>
        </authorList>
    </citation>
    <scope>NUCLEOTIDE SEQUENCE</scope>
    <source>
        <strain evidence="2">G11</strain>
    </source>
</reference>
<accession>A0A9P6T9Y9</accession>
<feature type="region of interest" description="Disordered" evidence="1">
    <location>
        <begin position="1"/>
        <end position="21"/>
    </location>
</feature>
<evidence type="ECO:0000313" key="2">
    <source>
        <dbReference type="EMBL" id="KAG0144637.1"/>
    </source>
</evidence>
<evidence type="ECO:0000313" key="3">
    <source>
        <dbReference type="Proteomes" id="UP000886653"/>
    </source>
</evidence>
<keyword evidence="3" id="KW-1185">Reference proteome</keyword>
<sequence>MKQSKAKRRPRHSRSQAGRGCCGISKTFTPVKKRTANKYETLSLDQLCFCLFPISSLRSISLVVFAPFQSSLLFLSSEFRSITLSSPSYLLSVEFLCQSWLPLQALQARYY</sequence>
<gene>
    <name evidence="2" type="ORF">CROQUDRAFT_613435</name>
</gene>
<dbReference type="EMBL" id="MU167291">
    <property type="protein sequence ID" value="KAG0144637.1"/>
    <property type="molecule type" value="Genomic_DNA"/>
</dbReference>
<feature type="compositionally biased region" description="Basic residues" evidence="1">
    <location>
        <begin position="1"/>
        <end position="14"/>
    </location>
</feature>
<comment type="caution">
    <text evidence="2">The sequence shown here is derived from an EMBL/GenBank/DDBJ whole genome shotgun (WGS) entry which is preliminary data.</text>
</comment>
<organism evidence="2 3">
    <name type="scientific">Cronartium quercuum f. sp. fusiforme G11</name>
    <dbReference type="NCBI Taxonomy" id="708437"/>
    <lineage>
        <taxon>Eukaryota</taxon>
        <taxon>Fungi</taxon>
        <taxon>Dikarya</taxon>
        <taxon>Basidiomycota</taxon>
        <taxon>Pucciniomycotina</taxon>
        <taxon>Pucciniomycetes</taxon>
        <taxon>Pucciniales</taxon>
        <taxon>Coleosporiaceae</taxon>
        <taxon>Cronartium</taxon>
    </lineage>
</organism>